<dbReference type="Pfam" id="PF00512">
    <property type="entry name" value="HisKA"/>
    <property type="match status" value="1"/>
</dbReference>
<dbReference type="GO" id="GO:0016020">
    <property type="term" value="C:membrane"/>
    <property type="evidence" value="ECO:0007669"/>
    <property type="project" value="UniProtKB-SubCell"/>
</dbReference>
<dbReference type="EMBL" id="WHUG01000004">
    <property type="protein sequence ID" value="MQA39103.1"/>
    <property type="molecule type" value="Genomic_DNA"/>
</dbReference>
<dbReference type="InterPro" id="IPR001789">
    <property type="entry name" value="Sig_transdc_resp-reg_receiver"/>
</dbReference>
<organism evidence="22 23">
    <name type="scientific">Rugamonas aquatica</name>
    <dbReference type="NCBI Taxonomy" id="2743357"/>
    <lineage>
        <taxon>Bacteria</taxon>
        <taxon>Pseudomonadati</taxon>
        <taxon>Pseudomonadota</taxon>
        <taxon>Betaproteobacteria</taxon>
        <taxon>Burkholderiales</taxon>
        <taxon>Oxalobacteraceae</taxon>
        <taxon>Telluria group</taxon>
        <taxon>Rugamonas</taxon>
    </lineage>
</organism>
<feature type="transmembrane region" description="Helical" evidence="19">
    <location>
        <begin position="20"/>
        <end position="52"/>
    </location>
</feature>
<keyword evidence="11 19" id="KW-1133">Transmembrane helix</keyword>
<evidence type="ECO:0000256" key="9">
    <source>
        <dbReference type="ARBA" id="ARBA00022777"/>
    </source>
</evidence>
<dbReference type="Pfam" id="PF02518">
    <property type="entry name" value="HATPase_c"/>
    <property type="match status" value="1"/>
</dbReference>
<dbReference type="PANTHER" id="PTHR43047">
    <property type="entry name" value="TWO-COMPONENT HISTIDINE PROTEIN KINASE"/>
    <property type="match status" value="1"/>
</dbReference>
<accession>A0A6A7N247</accession>
<keyword evidence="4 17" id="KW-0597">Phosphoprotein</keyword>
<keyword evidence="6 19" id="KW-0812">Transmembrane</keyword>
<dbReference type="PROSITE" id="PS50110">
    <property type="entry name" value="RESPONSE_REGULATORY"/>
    <property type="match status" value="1"/>
</dbReference>
<dbReference type="Proteomes" id="UP000440498">
    <property type="component" value="Unassembled WGS sequence"/>
</dbReference>
<feature type="modified residue" description="4-aspartylphosphate" evidence="17">
    <location>
        <position position="458"/>
    </location>
</feature>
<dbReference type="PROSITE" id="PS50109">
    <property type="entry name" value="HIS_KIN"/>
    <property type="match status" value="1"/>
</dbReference>
<dbReference type="InterPro" id="IPR036890">
    <property type="entry name" value="HATPase_C_sf"/>
</dbReference>
<dbReference type="InterPro" id="IPR036097">
    <property type="entry name" value="HisK_dim/P_sf"/>
</dbReference>
<dbReference type="FunFam" id="1.10.287.130:FF:000004">
    <property type="entry name" value="Ethylene receptor 1"/>
    <property type="match status" value="1"/>
</dbReference>
<dbReference type="Pfam" id="PF25487">
    <property type="entry name" value="ETR1_N"/>
    <property type="match status" value="1"/>
</dbReference>
<evidence type="ECO:0000256" key="6">
    <source>
        <dbReference type="ARBA" id="ARBA00022692"/>
    </source>
</evidence>
<feature type="transmembrane region" description="Helical" evidence="19">
    <location>
        <begin position="64"/>
        <end position="84"/>
    </location>
</feature>
<keyword evidence="13" id="KW-0843">Virulence</keyword>
<dbReference type="SUPFAM" id="SSF47384">
    <property type="entry name" value="Homodimeric domain of signal transducing histidine kinase"/>
    <property type="match status" value="1"/>
</dbReference>
<evidence type="ECO:0000256" key="4">
    <source>
        <dbReference type="ARBA" id="ARBA00022553"/>
    </source>
</evidence>
<name>A0A6A7N247_9BURK</name>
<evidence type="ECO:0000313" key="23">
    <source>
        <dbReference type="Proteomes" id="UP000440498"/>
    </source>
</evidence>
<evidence type="ECO:0000256" key="16">
    <source>
        <dbReference type="ARBA" id="ARBA00070152"/>
    </source>
</evidence>
<dbReference type="CDD" id="cd16922">
    <property type="entry name" value="HATPase_EvgS-ArcB-TorS-like"/>
    <property type="match status" value="1"/>
</dbReference>
<dbReference type="InterPro" id="IPR058544">
    <property type="entry name" value="ETR1_N"/>
</dbReference>
<feature type="coiled-coil region" evidence="18">
    <location>
        <begin position="127"/>
        <end position="154"/>
    </location>
</feature>
<dbReference type="InterPro" id="IPR003594">
    <property type="entry name" value="HATPase_dom"/>
</dbReference>
<dbReference type="InterPro" id="IPR005467">
    <property type="entry name" value="His_kinase_dom"/>
</dbReference>
<evidence type="ECO:0000313" key="22">
    <source>
        <dbReference type="EMBL" id="MQA39103.1"/>
    </source>
</evidence>
<reference evidence="22 23" key="1">
    <citation type="submission" date="2019-10" db="EMBL/GenBank/DDBJ databases">
        <title>Two novel species isolated from a subtropical stream in China.</title>
        <authorList>
            <person name="Lu H."/>
        </authorList>
    </citation>
    <scope>NUCLEOTIDE SEQUENCE [LARGE SCALE GENOMIC DNA]</scope>
    <source>
        <strain evidence="22 23">FT29W</strain>
    </source>
</reference>
<keyword evidence="12" id="KW-0902">Two-component regulatory system</keyword>
<evidence type="ECO:0000256" key="12">
    <source>
        <dbReference type="ARBA" id="ARBA00023012"/>
    </source>
</evidence>
<evidence type="ECO:0000259" key="21">
    <source>
        <dbReference type="PROSITE" id="PS50110"/>
    </source>
</evidence>
<gene>
    <name evidence="22" type="ORF">GEV02_13155</name>
</gene>
<dbReference type="Gene3D" id="3.30.565.10">
    <property type="entry name" value="Histidine kinase-like ATPase, C-terminal domain"/>
    <property type="match status" value="1"/>
</dbReference>
<evidence type="ECO:0000256" key="3">
    <source>
        <dbReference type="ARBA" id="ARBA00012438"/>
    </source>
</evidence>
<comment type="function">
    <text evidence="15">Member of the two-component regulatory system BvgS/BvgA. Phosphorylates BvgA via a four-step phosphorelay in response to environmental signals.</text>
</comment>
<dbReference type="EC" id="2.7.13.3" evidence="3"/>
<dbReference type="Gene3D" id="3.40.50.2300">
    <property type="match status" value="1"/>
</dbReference>
<keyword evidence="9" id="KW-0418">Kinase</keyword>
<dbReference type="InterPro" id="IPR004358">
    <property type="entry name" value="Sig_transdc_His_kin-like_C"/>
</dbReference>
<dbReference type="SMART" id="SM00387">
    <property type="entry name" value="HATPase_c"/>
    <property type="match status" value="1"/>
</dbReference>
<keyword evidence="14 19" id="KW-0472">Membrane</keyword>
<dbReference type="CDD" id="cd00082">
    <property type="entry name" value="HisKA"/>
    <property type="match status" value="1"/>
</dbReference>
<dbReference type="SUPFAM" id="SSF55874">
    <property type="entry name" value="ATPase domain of HSP90 chaperone/DNA topoisomerase II/histidine kinase"/>
    <property type="match status" value="1"/>
</dbReference>
<dbReference type="Pfam" id="PF00072">
    <property type="entry name" value="Response_reg"/>
    <property type="match status" value="1"/>
</dbReference>
<comment type="catalytic activity">
    <reaction evidence="1">
        <text>ATP + protein L-histidine = ADP + protein N-phospho-L-histidine.</text>
        <dbReference type="EC" id="2.7.13.3"/>
    </reaction>
</comment>
<dbReference type="InterPro" id="IPR011006">
    <property type="entry name" value="CheY-like_superfamily"/>
</dbReference>
<evidence type="ECO:0000256" key="14">
    <source>
        <dbReference type="ARBA" id="ARBA00023136"/>
    </source>
</evidence>
<dbReference type="GO" id="GO:0000155">
    <property type="term" value="F:phosphorelay sensor kinase activity"/>
    <property type="evidence" value="ECO:0007669"/>
    <property type="project" value="InterPro"/>
</dbReference>
<evidence type="ECO:0000256" key="13">
    <source>
        <dbReference type="ARBA" id="ARBA00023026"/>
    </source>
</evidence>
<dbReference type="AlphaFoldDB" id="A0A6A7N247"/>
<dbReference type="PRINTS" id="PR00344">
    <property type="entry name" value="BCTRLSENSOR"/>
</dbReference>
<keyword evidence="7" id="KW-0732">Signal</keyword>
<evidence type="ECO:0000259" key="20">
    <source>
        <dbReference type="PROSITE" id="PS50109"/>
    </source>
</evidence>
<evidence type="ECO:0000256" key="8">
    <source>
        <dbReference type="ARBA" id="ARBA00022741"/>
    </source>
</evidence>
<evidence type="ECO:0000256" key="7">
    <source>
        <dbReference type="ARBA" id="ARBA00022729"/>
    </source>
</evidence>
<evidence type="ECO:0000256" key="19">
    <source>
        <dbReference type="SAM" id="Phobius"/>
    </source>
</evidence>
<proteinExistence type="predicted"/>
<feature type="transmembrane region" description="Helical" evidence="19">
    <location>
        <begin position="90"/>
        <end position="112"/>
    </location>
</feature>
<keyword evidence="10" id="KW-0067">ATP-binding</keyword>
<keyword evidence="8" id="KW-0547">Nucleotide-binding</keyword>
<keyword evidence="5" id="KW-0808">Transferase</keyword>
<keyword evidence="18" id="KW-0175">Coiled coil</keyword>
<protein>
    <recommendedName>
        <fullName evidence="16">Virulence sensor protein BvgS</fullName>
        <ecNumber evidence="3">2.7.13.3</ecNumber>
    </recommendedName>
</protein>
<dbReference type="InterPro" id="IPR003661">
    <property type="entry name" value="HisK_dim/P_dom"/>
</dbReference>
<sequence>MDMLSSWFDSQGFMPHGHCFLWIPSILWMSVISDALIALAYLTIPVTLLYFIRKRRDMPFDWMFIAFGIFILACGGTHLADIWVIWHPDYWLAVILKAITAVASVVTAIVLVRLVPVALRIPSPAQLAAVNAELLKANNDLRAAMERAEVANRAKSAFLAAMSHELRTPLNAILGYTQILRRDKGLSASQQTGVSTIQQGGQHLLALINDVLDLSRVEAGKMEFHPKPVALGDLLSVVADIMRVRAEQKQLHFELELVSGLPVAIDADETRLRQVLLNLLGNAVKFTDRGTVRLRVQPLPARPGDADDMAQLRFEVHDDGIGIAADHIETIFRPFEQVGDVSRRAGGTGLGLAISGQLVRLMGGELKVDSRLGQGSRFWFDVPMRVVAAPAAVSSDGHNATGYLGPRKTILVVDDVATNRALLRDLLGALDFRMLEADNGVAALRQVQARLPDLVLLDMVMPDMDGIETTRRLRADARTANTPVLIISASSTPEEEARSLQVGANAFLSKPVDERELLREIGAHLRLEWSTALQ</sequence>
<dbReference type="SMART" id="SM00448">
    <property type="entry name" value="REC"/>
    <property type="match status" value="1"/>
</dbReference>
<dbReference type="FunFam" id="3.30.565.10:FF:000010">
    <property type="entry name" value="Sensor histidine kinase RcsC"/>
    <property type="match status" value="1"/>
</dbReference>
<feature type="domain" description="Histidine kinase" evidence="20">
    <location>
        <begin position="161"/>
        <end position="386"/>
    </location>
</feature>
<evidence type="ECO:0000256" key="5">
    <source>
        <dbReference type="ARBA" id="ARBA00022679"/>
    </source>
</evidence>
<dbReference type="SUPFAM" id="SSF52172">
    <property type="entry name" value="CheY-like"/>
    <property type="match status" value="1"/>
</dbReference>
<dbReference type="GO" id="GO:0005524">
    <property type="term" value="F:ATP binding"/>
    <property type="evidence" value="ECO:0007669"/>
    <property type="project" value="UniProtKB-KW"/>
</dbReference>
<comment type="caution">
    <text evidence="22">The sequence shown here is derived from an EMBL/GenBank/DDBJ whole genome shotgun (WGS) entry which is preliminary data.</text>
</comment>
<evidence type="ECO:0000256" key="10">
    <source>
        <dbReference type="ARBA" id="ARBA00022840"/>
    </source>
</evidence>
<evidence type="ECO:0000256" key="2">
    <source>
        <dbReference type="ARBA" id="ARBA00004370"/>
    </source>
</evidence>
<keyword evidence="23" id="KW-1185">Reference proteome</keyword>
<dbReference type="Gene3D" id="1.10.287.130">
    <property type="match status" value="1"/>
</dbReference>
<evidence type="ECO:0000256" key="11">
    <source>
        <dbReference type="ARBA" id="ARBA00022989"/>
    </source>
</evidence>
<evidence type="ECO:0000256" key="17">
    <source>
        <dbReference type="PROSITE-ProRule" id="PRU00169"/>
    </source>
</evidence>
<dbReference type="SMART" id="SM00388">
    <property type="entry name" value="HisKA"/>
    <property type="match status" value="1"/>
</dbReference>
<dbReference type="PANTHER" id="PTHR43047:SF78">
    <property type="entry name" value="SENSORY_REGULATORY PROTEIN RPFC"/>
    <property type="match status" value="1"/>
</dbReference>
<evidence type="ECO:0000256" key="1">
    <source>
        <dbReference type="ARBA" id="ARBA00000085"/>
    </source>
</evidence>
<evidence type="ECO:0000256" key="18">
    <source>
        <dbReference type="SAM" id="Coils"/>
    </source>
</evidence>
<comment type="subcellular location">
    <subcellularLocation>
        <location evidence="2">Membrane</location>
    </subcellularLocation>
</comment>
<feature type="domain" description="Response regulatory" evidence="21">
    <location>
        <begin position="409"/>
        <end position="525"/>
    </location>
</feature>
<evidence type="ECO:0000256" key="15">
    <source>
        <dbReference type="ARBA" id="ARBA00058004"/>
    </source>
</evidence>